<evidence type="ECO:0000313" key="2">
    <source>
        <dbReference type="EMBL" id="DAF55089.1"/>
    </source>
</evidence>
<name>A0A8S5SVQ9_9CAUD</name>
<proteinExistence type="predicted"/>
<keyword evidence="1" id="KW-0472">Membrane</keyword>
<sequence>MNRSKMTNTAQTKTQSNIRKGITAAAVGAGTLAGGREGAQSDALDRDVRQAMGLKEKGWLGRNKGAIIGSAASLAGGLAGRAIAKKAGLSLAGLGTLAGIGAGSKLAGTLANRYVADQNRKERDREILAAKNKEQSNFTKNMYQTRQFNKLTDFVSKHKNELIGGATGAASGAAAGYLMDKKAKRQGNWLKRNAGAVLGGLTGAGAGVAIGKYGPAQFKKSAAVVRQESDYLDNLASKYYSGTSTMNIPASETKGGLLKTVGRFGKDNWKGAAIGAVGLGAAGAGIGRIVASRRGKNKKKAMAIGAGVGSVLGGLAGAGIQQLTRRHSAVPAAAMIAAPVVLGAGGAYIGAQRSKKHAKEAGLNRQETNQLMWRGGLKGAGIGSLSPLALVASRFVGNKAKRKWENFKDQEDTKSQANFSELSPLAKGALIAAPLAIGATGAYIGAQRSKNHAKEAGLSRQETKQLMLRGGLKGAGVAALSPAALIASRFVGNTAKRKYENYLDENYPNK</sequence>
<keyword evidence="1" id="KW-1133">Transmembrane helix</keyword>
<accession>A0A8S5SVQ9</accession>
<feature type="transmembrane region" description="Helical" evidence="1">
    <location>
        <begin position="269"/>
        <end position="291"/>
    </location>
</feature>
<organism evidence="2">
    <name type="scientific">Siphoviridae sp. ctDOT22</name>
    <dbReference type="NCBI Taxonomy" id="2827812"/>
    <lineage>
        <taxon>Viruses</taxon>
        <taxon>Duplodnaviria</taxon>
        <taxon>Heunggongvirae</taxon>
        <taxon>Uroviricota</taxon>
        <taxon>Caudoviricetes</taxon>
    </lineage>
</organism>
<protein>
    <submittedName>
        <fullName evidence="2">Uncharacterized protein</fullName>
    </submittedName>
</protein>
<dbReference type="EMBL" id="BK032686">
    <property type="protein sequence ID" value="DAF55089.1"/>
    <property type="molecule type" value="Genomic_DNA"/>
</dbReference>
<keyword evidence="1" id="KW-0812">Transmembrane</keyword>
<feature type="transmembrane region" description="Helical" evidence="1">
    <location>
        <begin position="303"/>
        <end position="323"/>
    </location>
</feature>
<feature type="transmembrane region" description="Helical" evidence="1">
    <location>
        <begin position="329"/>
        <end position="349"/>
    </location>
</feature>
<reference evidence="2" key="1">
    <citation type="journal article" date="2021" name="Proc. Natl. Acad. Sci. U.S.A.">
        <title>A Catalog of Tens of Thousands of Viruses from Human Metagenomes Reveals Hidden Associations with Chronic Diseases.</title>
        <authorList>
            <person name="Tisza M.J."/>
            <person name="Buck C.B."/>
        </authorList>
    </citation>
    <scope>NUCLEOTIDE SEQUENCE</scope>
    <source>
        <strain evidence="2">CtDOT22</strain>
    </source>
</reference>
<evidence type="ECO:0000256" key="1">
    <source>
        <dbReference type="SAM" id="Phobius"/>
    </source>
</evidence>